<keyword evidence="2" id="KW-1185">Reference proteome</keyword>
<accession>A0A8R1EHC2</accession>
<evidence type="ECO:0000313" key="1">
    <source>
        <dbReference type="EnsemblMetazoa" id="CJA33626.1"/>
    </source>
</evidence>
<dbReference type="EnsemblMetazoa" id="CJA33626.1">
    <property type="protein sequence ID" value="CJA33626.1"/>
    <property type="gene ID" value="WBGene00209473"/>
</dbReference>
<dbReference type="Proteomes" id="UP000005237">
    <property type="component" value="Unassembled WGS sequence"/>
</dbReference>
<proteinExistence type="predicted"/>
<reference evidence="1" key="2">
    <citation type="submission" date="2022-06" db="UniProtKB">
        <authorList>
            <consortium name="EnsemblMetazoa"/>
        </authorList>
    </citation>
    <scope>IDENTIFICATION</scope>
    <source>
        <strain evidence="1">DF5081</strain>
    </source>
</reference>
<dbReference type="AlphaFoldDB" id="A0A8R1EHC2"/>
<name>A0A8R1EHC2_CAEJA</name>
<organism evidence="1 2">
    <name type="scientific">Caenorhabditis japonica</name>
    <dbReference type="NCBI Taxonomy" id="281687"/>
    <lineage>
        <taxon>Eukaryota</taxon>
        <taxon>Metazoa</taxon>
        <taxon>Ecdysozoa</taxon>
        <taxon>Nematoda</taxon>
        <taxon>Chromadorea</taxon>
        <taxon>Rhabditida</taxon>
        <taxon>Rhabditina</taxon>
        <taxon>Rhabditomorpha</taxon>
        <taxon>Rhabditoidea</taxon>
        <taxon>Rhabditidae</taxon>
        <taxon>Peloderinae</taxon>
        <taxon>Caenorhabditis</taxon>
    </lineage>
</organism>
<protein>
    <submittedName>
        <fullName evidence="1">Uncharacterized protein</fullName>
    </submittedName>
</protein>
<reference evidence="2" key="1">
    <citation type="submission" date="2010-08" db="EMBL/GenBank/DDBJ databases">
        <authorList>
            <consortium name="Caenorhabditis japonica Sequencing Consortium"/>
            <person name="Wilson R.K."/>
        </authorList>
    </citation>
    <scope>NUCLEOTIDE SEQUENCE [LARGE SCALE GENOMIC DNA]</scope>
    <source>
        <strain evidence="2">DF5081</strain>
    </source>
</reference>
<sequence>MLLQKKKYSETLFQNHRWKRRMQDLEARIEQLAGSVYNPRRLEHLVLNLLARSQHIDLDKRYTTPL</sequence>
<evidence type="ECO:0000313" key="2">
    <source>
        <dbReference type="Proteomes" id="UP000005237"/>
    </source>
</evidence>